<proteinExistence type="predicted"/>
<sequence>MQHELPKHQKIRFRRDEIADLGAYPSAIKHHFTSRHKRLGRRAGKMALWALISTAAVVGLVAVLLYLVGLSGIGTGPLRGEAERAISAFAGVDVAASLGPASLSIDGSRLIALGVDDVSIKTKQGIPIVEAGMVRFGLRFVPLLSGNVRLGSVKISNARINAGAMPMAAQGDWTAILRNDRGLIDADKVTKAIFAEVHRAFDALQIGSTRQIELEKVEFVLPEDGHVRIVRIDYAQFKVVGGGELIFSADLDIDGRKLQLAGTSSRDEVSKRISALQITANSASGAPSWPASAPPEDANSLGDLDLEISGQEGIGTDADTLKAALTLGNSTVNLGKDGTFTGGVDLNATLLAGSDKLEIDRLRVTSGRSNLEFNGAVGPRPANGEPGDKPVYRYELVSTSTTAAPVDSPEPALDFLARIVGTFDGDSKLLAANVIGINSGEGEAIGEASLDLSGGTPGISLALNVHDMPVAHVKQLWPWFAAKGARHWVMDHLFGGRVVDGRIDFKVPPDRLGNGIPLTADEVSGRFQVEGARFDTTGVIPPVRDAIGKVQFHGNDVDISLSSGTVYLTSGRSVEASNGTLRIEHANRPPLIGMLDMNVAGDAAAITELATYEPINAMRFVGMKPEEFAGKVTGNVKADIPLQKGIDTDRLDWRVVLDYEGLSLAKPFDNQKITDANGSITIEPNKAVIDAAAKLNGVPAEIAMVEPLGKDGPARQRKIQLSLDEKARATLAPGLSSLISGTVKVNLDAGADGKQKVSADLTNVQLDVPWAGWTKGAGIPASLSFLLEKSKDVSTLSDFKLEGKSFAIDGAVTLANGNLSSARFDTVQLNRDDDVVLSIKRMGKGYQVDIIGNSLDARPLIKQFTSGVGEGDKPTSSSTPISVNLDVKSLAGFGGEQLSNVLLSYSGANSQIDGLRVTATTGAGGAVSVTNSSDGGQHSLQMQSSDAGALLRFLNIYDHMQGGSIKLALSGNGGGPMRGKVDASDFWVVNEPKLASIVSTTPPGDKRSLNEAVKSEIDTSRVQFERGSAQIEKGPGYLKIGNGVLRGPLIGTTFQGTLYDEYGNMSMTGTFMPAYGLNRIFGEIPIVGAILGNGRDRGLIGVTYKLNGNAKTPNLQINPLSVIAPGIFRSIFEFQ</sequence>
<reference evidence="3 4" key="1">
    <citation type="submission" date="2018-03" db="EMBL/GenBank/DDBJ databases">
        <title>The draft genome of Mesorhizobium soli JCM 19897.</title>
        <authorList>
            <person name="Li L."/>
            <person name="Liu L."/>
            <person name="Liang L."/>
            <person name="Wang T."/>
            <person name="Zhang X."/>
        </authorList>
    </citation>
    <scope>NUCLEOTIDE SEQUENCE [LARGE SCALE GENOMIC DNA]</scope>
    <source>
        <strain evidence="3 4">JCM 19897</strain>
    </source>
</reference>
<dbReference type="OrthoDB" id="7161641at2"/>
<dbReference type="EMBL" id="PXYL01000001">
    <property type="protein sequence ID" value="PSJ64001.1"/>
    <property type="molecule type" value="Genomic_DNA"/>
</dbReference>
<accession>A0A2P7SNL1</accession>
<keyword evidence="1" id="KW-1133">Transmembrane helix</keyword>
<keyword evidence="1" id="KW-0472">Membrane</keyword>
<evidence type="ECO:0000256" key="1">
    <source>
        <dbReference type="SAM" id="Phobius"/>
    </source>
</evidence>
<keyword evidence="1" id="KW-0812">Transmembrane</keyword>
<name>A0A2P7SNL1_9HYPH</name>
<protein>
    <recommendedName>
        <fullName evidence="2">YhdP central domain-containing protein</fullName>
    </recommendedName>
</protein>
<feature type="transmembrane region" description="Helical" evidence="1">
    <location>
        <begin position="46"/>
        <end position="69"/>
    </location>
</feature>
<dbReference type="RefSeq" id="WP_106722358.1">
    <property type="nucleotide sequence ID" value="NZ_PXYL01000001.1"/>
</dbReference>
<evidence type="ECO:0000313" key="3">
    <source>
        <dbReference type="EMBL" id="PSJ64001.1"/>
    </source>
</evidence>
<dbReference type="InterPro" id="IPR025263">
    <property type="entry name" value="YhdP_central"/>
</dbReference>
<dbReference type="Pfam" id="PF13116">
    <property type="entry name" value="YhdP"/>
    <property type="match status" value="1"/>
</dbReference>
<feature type="domain" description="YhdP central" evidence="2">
    <location>
        <begin position="445"/>
        <end position="943"/>
    </location>
</feature>
<comment type="caution">
    <text evidence="3">The sequence shown here is derived from an EMBL/GenBank/DDBJ whole genome shotgun (WGS) entry which is preliminary data.</text>
</comment>
<evidence type="ECO:0000259" key="2">
    <source>
        <dbReference type="Pfam" id="PF13116"/>
    </source>
</evidence>
<organism evidence="3 4">
    <name type="scientific">Pseudaminobacter soli</name>
    <name type="common">ex Li et al. 2025</name>
    <dbReference type="NCBI Taxonomy" id="1295366"/>
    <lineage>
        <taxon>Bacteria</taxon>
        <taxon>Pseudomonadati</taxon>
        <taxon>Pseudomonadota</taxon>
        <taxon>Alphaproteobacteria</taxon>
        <taxon>Hyphomicrobiales</taxon>
        <taxon>Phyllobacteriaceae</taxon>
        <taxon>Pseudaminobacter</taxon>
    </lineage>
</organism>
<dbReference type="Proteomes" id="UP000240653">
    <property type="component" value="Unassembled WGS sequence"/>
</dbReference>
<keyword evidence="4" id="KW-1185">Reference proteome</keyword>
<dbReference type="AlphaFoldDB" id="A0A2P7SNL1"/>
<gene>
    <name evidence="3" type="ORF">C7I85_02495</name>
</gene>
<evidence type="ECO:0000313" key="4">
    <source>
        <dbReference type="Proteomes" id="UP000240653"/>
    </source>
</evidence>